<dbReference type="Proteomes" id="UP001257948">
    <property type="component" value="Unassembled WGS sequence"/>
</dbReference>
<dbReference type="RefSeq" id="WP_314199751.1">
    <property type="nucleotide sequence ID" value="NZ_JAVTLL010000005.1"/>
</dbReference>
<reference evidence="2" key="1">
    <citation type="submission" date="2023-07" db="EMBL/GenBank/DDBJ databases">
        <title>Draft genome sequence of the endophytic actinobacterium Streptomyces justiciae WPN32, a potential antibiotic producer.</title>
        <authorList>
            <person name="Yasawong M."/>
            <person name="Pana W."/>
            <person name="Ganta P."/>
            <person name="Santapan N."/>
            <person name="Songngamsuk T."/>
            <person name="Phatcharaharikarn M."/>
            <person name="Kerdtoob S."/>
            <person name="Nantapong N."/>
        </authorList>
    </citation>
    <scope>NUCLEOTIDE SEQUENCE [LARGE SCALE GENOMIC DNA]</scope>
    <source>
        <strain evidence="2">WPN32</strain>
    </source>
</reference>
<accession>A0ABU3LNZ4</accession>
<gene>
    <name evidence="1" type="ORF">RQC66_09455</name>
</gene>
<keyword evidence="2" id="KW-1185">Reference proteome</keyword>
<evidence type="ECO:0000313" key="2">
    <source>
        <dbReference type="Proteomes" id="UP001257948"/>
    </source>
</evidence>
<organism evidence="1 2">
    <name type="scientific">Streptomyces justiciae</name>
    <dbReference type="NCBI Taxonomy" id="2780140"/>
    <lineage>
        <taxon>Bacteria</taxon>
        <taxon>Bacillati</taxon>
        <taxon>Actinomycetota</taxon>
        <taxon>Actinomycetes</taxon>
        <taxon>Kitasatosporales</taxon>
        <taxon>Streptomycetaceae</taxon>
        <taxon>Streptomyces</taxon>
    </lineage>
</organism>
<comment type="caution">
    <text evidence="1">The sequence shown here is derived from an EMBL/GenBank/DDBJ whole genome shotgun (WGS) entry which is preliminary data.</text>
</comment>
<protein>
    <submittedName>
        <fullName evidence="1">Uncharacterized protein</fullName>
    </submittedName>
</protein>
<evidence type="ECO:0000313" key="1">
    <source>
        <dbReference type="EMBL" id="MDT7840960.1"/>
    </source>
</evidence>
<sequence>MTSTAQEPFMPVVRARKRPVTVRALLWTGREEDLPAVRAFLGDDFVASEERDGGRVLRIRTMERGSAPDEIPPGWMLIEGVRGEHYACEGEIFAETYEMLDGD</sequence>
<name>A0ABU3LNZ4_9ACTN</name>
<proteinExistence type="predicted"/>
<dbReference type="EMBL" id="JAVTLL010000005">
    <property type="protein sequence ID" value="MDT7840960.1"/>
    <property type="molecule type" value="Genomic_DNA"/>
</dbReference>